<evidence type="ECO:0000313" key="1">
    <source>
        <dbReference type="EMBL" id="CAG8452513.1"/>
    </source>
</evidence>
<comment type="caution">
    <text evidence="1">The sequence shown here is derived from an EMBL/GenBank/DDBJ whole genome shotgun (WGS) entry which is preliminary data.</text>
</comment>
<name>A0A9N8VEB7_9GLOM</name>
<evidence type="ECO:0000313" key="2">
    <source>
        <dbReference type="Proteomes" id="UP000789759"/>
    </source>
</evidence>
<dbReference type="EMBL" id="CAJVQA010000050">
    <property type="protein sequence ID" value="CAG8452513.1"/>
    <property type="molecule type" value="Genomic_DNA"/>
</dbReference>
<keyword evidence="2" id="KW-1185">Reference proteome</keyword>
<sequence length="73" mass="8724">LPVIFEYNKEKKIYVVLILFANNVPAVRKICDHVNYVVKCYYCPKCSKYDSDTKRNYYNSFENMELFIPIDIS</sequence>
<feature type="non-terminal residue" evidence="1">
    <location>
        <position position="1"/>
    </location>
</feature>
<organism evidence="1 2">
    <name type="scientific">Cetraspora pellucida</name>
    <dbReference type="NCBI Taxonomy" id="1433469"/>
    <lineage>
        <taxon>Eukaryota</taxon>
        <taxon>Fungi</taxon>
        <taxon>Fungi incertae sedis</taxon>
        <taxon>Mucoromycota</taxon>
        <taxon>Glomeromycotina</taxon>
        <taxon>Glomeromycetes</taxon>
        <taxon>Diversisporales</taxon>
        <taxon>Gigasporaceae</taxon>
        <taxon>Cetraspora</taxon>
    </lineage>
</organism>
<proteinExistence type="predicted"/>
<gene>
    <name evidence="1" type="ORF">CPELLU_LOCUS217</name>
</gene>
<reference evidence="1" key="1">
    <citation type="submission" date="2021-06" db="EMBL/GenBank/DDBJ databases">
        <authorList>
            <person name="Kallberg Y."/>
            <person name="Tangrot J."/>
            <person name="Rosling A."/>
        </authorList>
    </citation>
    <scope>NUCLEOTIDE SEQUENCE</scope>
    <source>
        <strain evidence="1">FL966</strain>
    </source>
</reference>
<accession>A0A9N8VEB7</accession>
<dbReference type="AlphaFoldDB" id="A0A9N8VEB7"/>
<protein>
    <submittedName>
        <fullName evidence="1">10522_t:CDS:1</fullName>
    </submittedName>
</protein>
<dbReference type="OrthoDB" id="3039677at2759"/>
<dbReference type="Proteomes" id="UP000789759">
    <property type="component" value="Unassembled WGS sequence"/>
</dbReference>